<dbReference type="EMBL" id="LSSK01001028">
    <property type="protein sequence ID" value="OMH80949.1"/>
    <property type="molecule type" value="Genomic_DNA"/>
</dbReference>
<feature type="compositionally biased region" description="Acidic residues" evidence="6">
    <location>
        <begin position="171"/>
        <end position="184"/>
    </location>
</feature>
<dbReference type="InterPro" id="IPR056169">
    <property type="entry name" value="HB_ELP1"/>
</dbReference>
<dbReference type="InterPro" id="IPR056165">
    <property type="entry name" value="Beta-prop_ELP1_2nd"/>
</dbReference>
<evidence type="ECO:0000313" key="11">
    <source>
        <dbReference type="EMBL" id="OMH80949.1"/>
    </source>
</evidence>
<dbReference type="InterPro" id="IPR056164">
    <property type="entry name" value="Beta-prop_ELP1_1st"/>
</dbReference>
<keyword evidence="12" id="KW-1185">Reference proteome</keyword>
<comment type="function">
    <text evidence="5">Component of the elongator complex which is required for multiple tRNA modifications, including mcm5U (5-methoxycarbonylmethyl uridine), mcm5s2U (5-methoxycarbonylmethyl-2-thiouridine), and ncm5U (5-carbamoylmethyl uridine). The elongator complex catalyzes formation of carboxymethyluridine in the wobble base at position 34 in tRNAs.</text>
</comment>
<dbReference type="Pfam" id="PF23936">
    <property type="entry name" value="HB_ELP1"/>
    <property type="match status" value="1"/>
</dbReference>
<keyword evidence="3 5" id="KW-0963">Cytoplasm</keyword>
<feature type="domain" description="ELP1 N-terminal second beta-propeller" evidence="8">
    <location>
        <begin position="423"/>
        <end position="693"/>
    </location>
</feature>
<feature type="region of interest" description="Disordered" evidence="6">
    <location>
        <begin position="166"/>
        <end position="185"/>
    </location>
</feature>
<evidence type="ECO:0000256" key="5">
    <source>
        <dbReference type="PIRNR" id="PIRNR017233"/>
    </source>
</evidence>
<dbReference type="InterPro" id="IPR006849">
    <property type="entry name" value="Elp1"/>
</dbReference>
<dbReference type="GO" id="GO:0005829">
    <property type="term" value="C:cytosol"/>
    <property type="evidence" value="ECO:0007669"/>
    <property type="project" value="TreeGrafter"/>
</dbReference>
<dbReference type="Pfam" id="PF23925">
    <property type="entry name" value="A-sol_ELP1"/>
    <property type="match status" value="1"/>
</dbReference>
<dbReference type="Proteomes" id="UP000188320">
    <property type="component" value="Unassembled WGS sequence"/>
</dbReference>
<organism evidence="11 12">
    <name type="scientific">Zancudomyces culisetae</name>
    <name type="common">Gut fungus</name>
    <name type="synonym">Smittium culisetae</name>
    <dbReference type="NCBI Taxonomy" id="1213189"/>
    <lineage>
        <taxon>Eukaryota</taxon>
        <taxon>Fungi</taxon>
        <taxon>Fungi incertae sedis</taxon>
        <taxon>Zoopagomycota</taxon>
        <taxon>Kickxellomycotina</taxon>
        <taxon>Harpellomycetes</taxon>
        <taxon>Harpellales</taxon>
        <taxon>Legeriomycetaceae</taxon>
        <taxon>Zancudomyces</taxon>
    </lineage>
</organism>
<dbReference type="Pfam" id="PF04762">
    <property type="entry name" value="Beta-prop_ELP1_1st"/>
    <property type="match status" value="1"/>
</dbReference>
<keyword evidence="5" id="KW-0539">Nucleus</keyword>
<dbReference type="GO" id="GO:0000049">
    <property type="term" value="F:tRNA binding"/>
    <property type="evidence" value="ECO:0007669"/>
    <property type="project" value="TreeGrafter"/>
</dbReference>
<dbReference type="SUPFAM" id="SSF69322">
    <property type="entry name" value="Tricorn protease domain 2"/>
    <property type="match status" value="1"/>
</dbReference>
<keyword evidence="4" id="KW-0819">tRNA processing</keyword>
<gene>
    <name evidence="11" type="ORF">AX774_g5602</name>
</gene>
<dbReference type="UniPathway" id="UPA00988"/>
<dbReference type="PANTHER" id="PTHR12747">
    <property type="entry name" value="ELONGATOR COMPLEX PROTEIN 1"/>
    <property type="match status" value="1"/>
</dbReference>
<evidence type="ECO:0000256" key="2">
    <source>
        <dbReference type="ARBA" id="ARBA00006086"/>
    </source>
</evidence>
<dbReference type="InterPro" id="IPR056167">
    <property type="entry name" value="A-sol_ELP1"/>
</dbReference>
<proteinExistence type="inferred from homology"/>
<feature type="domain" description="ELP1 alpha-solenoid" evidence="9">
    <location>
        <begin position="780"/>
        <end position="963"/>
    </location>
</feature>
<feature type="domain" description="ELP1 first N-terminal beta-propeller" evidence="7">
    <location>
        <begin position="1"/>
        <end position="367"/>
    </location>
</feature>
<dbReference type="Pfam" id="PF23797">
    <property type="entry name" value="Beta-prop_ELP1_2nd"/>
    <property type="match status" value="1"/>
</dbReference>
<accession>A0A1R1PJ46</accession>
<protein>
    <recommendedName>
        <fullName evidence="5">Elongator complex protein 1</fullName>
    </recommendedName>
</protein>
<evidence type="ECO:0000259" key="7">
    <source>
        <dbReference type="Pfam" id="PF04762"/>
    </source>
</evidence>
<comment type="similarity">
    <text evidence="2 5">Belongs to the ELP1/IKA1 family.</text>
</comment>
<evidence type="ECO:0000313" key="12">
    <source>
        <dbReference type="Proteomes" id="UP000188320"/>
    </source>
</evidence>
<evidence type="ECO:0000259" key="8">
    <source>
        <dbReference type="Pfam" id="PF23797"/>
    </source>
</evidence>
<evidence type="ECO:0000259" key="10">
    <source>
        <dbReference type="Pfam" id="PF23936"/>
    </source>
</evidence>
<dbReference type="OrthoDB" id="40048at2759"/>
<dbReference type="GO" id="GO:0002926">
    <property type="term" value="P:tRNA wobble base 5-methoxycarbonylmethyl-2-thiouridinylation"/>
    <property type="evidence" value="ECO:0007669"/>
    <property type="project" value="TreeGrafter"/>
</dbReference>
<evidence type="ECO:0000256" key="1">
    <source>
        <dbReference type="ARBA" id="ARBA00005043"/>
    </source>
</evidence>
<dbReference type="PIRSF" id="PIRSF017233">
    <property type="entry name" value="IKAP"/>
    <property type="match status" value="1"/>
</dbReference>
<dbReference type="PANTHER" id="PTHR12747:SF0">
    <property type="entry name" value="ELONGATOR COMPLEX PROTEIN 1"/>
    <property type="match status" value="1"/>
</dbReference>
<name>A0A1R1PJ46_ZANCU</name>
<sequence>MKNLIVARQQQYLIESVKHVVQNGTNGLKNVLTVDIENKQGYTIAKGEENGEEIEYLVRFNVAADGRIEAVEKIGEMPISSAKEEIVGFKYLMEQECVFVGYEGGEIFRMGTIRRDTEFLGKFEKGIKACEWSPDQEVLVIVTGEDKMLVLNSEFDVEYEGEKRLVGGGEEGQEGGEAEVEGEEGENRFVSVGWGKKETQFHGKEGKEAAKRETKVYSRISENDTGKPKITWRGDGSVFAVSVCGKEGRKLRIYRREGILESIGEQIECLEGEVAWRPNGAIIAATEKLGHVYRVIFYERNGLRHYEFDLPTRVKKVKGIYWSNQSNILATICESVKGNGEVQDVIMVWVRGNYHWYLKQEFGEQEVGGKITSFQFDEDSQDNGLIHMIVDDGRERKYSQLNIILQVNGTKELVESNVSAVAVIDGNKALITPFEIANVPPPRGLFTIELQPQESIRSVDVLTNENTSEIGVLLTDDNGKYRVDVYSIFNECHEGEKYQQRAKLLQQKPQRICSLEMGEHEGFIRQLTFASVEGAGKAIYLLGNQYDSTRNINRNTLTRITIDGEKTTVEDIESIGAVEEPLVLLHRSITSRSESKMYFSTIHTDVYQINFEYDRSGVVDRIVQGKRGSKISKLEVVEMGDEGVIVLVLDHIGKLYQYIGYEEKVIASSCTSFFVHREYLLVTSANNEINTIAFIPMSFAGVTGENEIGSLENVNNINNTNNTNNINNGTDDNKPSHLKTAVTSRKIEKNCEIIMASPTRNAVVLQNVSRGNLETIRPHVLVISNIKQYLTSHQFRTAFDECKRNRIGFEIFTSDLALFESSIKEIIGQIGYSIENLNLLVTSFNVKSIDDNTRHRLCQLARDGLTSFNNHKYINPILTTFLIDHVDSSSNIINAITFLKNTTTSAAFEADRDVISDSIDYMLYLTSFDSIYKACLKNYDLEMALLVAQKSQHDPREYLSLLSKWNNTKDLDYRHFLIDDYLADYKSATSNLSKWCVASIANSQSNNDNDNENTVWKQLTDYLALHHFYKIALSLFKSNTKYHPILCLQYANYLFESKKDYYNSAIYYTAGNDLQNAILAYKLSNCWCEALILAKSFSNQSQLSELAKSLAASLYASDNSKKSENSLISAKILFEYCTSAELELGIDYLIKGFNWSEAVRVCSVRSRPDLIHSKIYPSLTDSYRALVDDITESLDQLKQKYTRLSELRSLPLSHFISLTFPPNAFQNQNASDPLAVDIDDSMSTAASSQFTTYTKFTASTSTSALSTMTAKQRRRELKKKDRGRKGTIYEEAYLVKSIASQISQKFAAFVARDVKQFNSVLIQFGLLDLASTLQTLAIDVVNYANSILDQVFDNQRQIDACLTEIYPKPSPLSTASFIIDFISSDC</sequence>
<comment type="subcellular location">
    <subcellularLocation>
        <location evidence="5">Cytoplasm</location>
    </subcellularLocation>
    <subcellularLocation>
        <location evidence="5">Nucleus</location>
    </subcellularLocation>
</comment>
<reference evidence="12" key="1">
    <citation type="submission" date="2017-01" db="EMBL/GenBank/DDBJ databases">
        <authorList>
            <person name="Wang Y."/>
            <person name="White M."/>
            <person name="Kvist S."/>
            <person name="Moncalvo J.-M."/>
        </authorList>
    </citation>
    <scope>NUCLEOTIDE SEQUENCE [LARGE SCALE GENOMIC DNA]</scope>
    <source>
        <strain evidence="12">COL-18-3</strain>
    </source>
</reference>
<dbReference type="GO" id="GO:0005634">
    <property type="term" value="C:nucleus"/>
    <property type="evidence" value="ECO:0007669"/>
    <property type="project" value="UniProtKB-SubCell"/>
</dbReference>
<evidence type="ECO:0000259" key="9">
    <source>
        <dbReference type="Pfam" id="PF23925"/>
    </source>
</evidence>
<feature type="domain" description="ELP1 three-helical bundle" evidence="10">
    <location>
        <begin position="1169"/>
        <end position="1344"/>
    </location>
</feature>
<evidence type="ECO:0000256" key="6">
    <source>
        <dbReference type="SAM" id="MobiDB-lite"/>
    </source>
</evidence>
<evidence type="ECO:0000256" key="4">
    <source>
        <dbReference type="ARBA" id="ARBA00022694"/>
    </source>
</evidence>
<comment type="pathway">
    <text evidence="1">tRNA modification; 5-methoxycarbonylmethyl-2-thiouridine-tRNA biosynthesis.</text>
</comment>
<comment type="caution">
    <text evidence="11">The sequence shown here is derived from an EMBL/GenBank/DDBJ whole genome shotgun (WGS) entry which is preliminary data.</text>
</comment>
<dbReference type="GO" id="GO:0033588">
    <property type="term" value="C:elongator holoenzyme complex"/>
    <property type="evidence" value="ECO:0007669"/>
    <property type="project" value="InterPro"/>
</dbReference>
<evidence type="ECO:0000256" key="3">
    <source>
        <dbReference type="ARBA" id="ARBA00022490"/>
    </source>
</evidence>